<protein>
    <submittedName>
        <fullName evidence="1">Uncharacterized protein</fullName>
    </submittedName>
</protein>
<keyword evidence="2" id="KW-1185">Reference proteome</keyword>
<reference evidence="1" key="1">
    <citation type="submission" date="2022-08" db="EMBL/GenBank/DDBJ databases">
        <title>Genome Sequence of Fusarium decemcellulare.</title>
        <authorList>
            <person name="Buettner E."/>
        </authorList>
    </citation>
    <scope>NUCLEOTIDE SEQUENCE</scope>
    <source>
        <strain evidence="1">Babe19</strain>
    </source>
</reference>
<evidence type="ECO:0000313" key="1">
    <source>
        <dbReference type="EMBL" id="KAJ3537231.1"/>
    </source>
</evidence>
<dbReference type="Proteomes" id="UP001148629">
    <property type="component" value="Unassembled WGS sequence"/>
</dbReference>
<gene>
    <name evidence="1" type="ORF">NM208_g6399</name>
</gene>
<evidence type="ECO:0000313" key="2">
    <source>
        <dbReference type="Proteomes" id="UP001148629"/>
    </source>
</evidence>
<accession>A0ACC1SD85</accession>
<dbReference type="EMBL" id="JANRMS010000592">
    <property type="protein sequence ID" value="KAJ3537231.1"/>
    <property type="molecule type" value="Genomic_DNA"/>
</dbReference>
<comment type="caution">
    <text evidence="1">The sequence shown here is derived from an EMBL/GenBank/DDBJ whole genome shotgun (WGS) entry which is preliminary data.</text>
</comment>
<proteinExistence type="predicted"/>
<sequence length="408" mass="46516">MTVLYYIRSGGKLLTGVYRWRDFDDDGKNLKLFAECVTGKDPDQLLESIKKGLPVGWRKTYDVVNPFGDARSDGLESVWLFDLETDTLFLRKRDGFCSASLSVARQRELNMANFTAVSSPDPTDHIDQLNLDETWVPNFECISETKSLPRKILRDFVYTWRHVLRRQQNDTTFSRLAHAVMSIATLKLSVVERSAFDHSPEYPWVSIEDLPQWDIPNNNIFRAGASSFVLTQDVLHGVDLVRQHIKTRNADEKTFSAGGETYAILTLRHIVVCRVGENGLEWTRPEVFFSSEETLSDRAVDMLLWAARSSPAQTMLHKLPIEIQDKILYLSHASSIAAASGPIAPAILGCQLGLGSPYMRGDRENCFELEPRKRKRMRYSPYEWKMHLAEGFTGVSYKTIWKRQAPTS</sequence>
<name>A0ACC1SD85_9HYPO</name>
<organism evidence="1 2">
    <name type="scientific">Fusarium decemcellulare</name>
    <dbReference type="NCBI Taxonomy" id="57161"/>
    <lineage>
        <taxon>Eukaryota</taxon>
        <taxon>Fungi</taxon>
        <taxon>Dikarya</taxon>
        <taxon>Ascomycota</taxon>
        <taxon>Pezizomycotina</taxon>
        <taxon>Sordariomycetes</taxon>
        <taxon>Hypocreomycetidae</taxon>
        <taxon>Hypocreales</taxon>
        <taxon>Nectriaceae</taxon>
        <taxon>Fusarium</taxon>
        <taxon>Fusarium decemcellulare species complex</taxon>
    </lineage>
</organism>